<dbReference type="Proteomes" id="UP000222542">
    <property type="component" value="Unassembled WGS sequence"/>
</dbReference>
<proteinExistence type="inferred from homology"/>
<feature type="domain" description="Legume lectin" evidence="3">
    <location>
        <begin position="70"/>
        <end position="188"/>
    </location>
</feature>
<gene>
    <name evidence="4" type="ORF">T459_11697</name>
</gene>
<keyword evidence="2" id="KW-0430">Lectin</keyword>
<dbReference type="InterPro" id="IPR001220">
    <property type="entry name" value="Legume_lectin_dom"/>
</dbReference>
<evidence type="ECO:0000256" key="1">
    <source>
        <dbReference type="ARBA" id="ARBA00007606"/>
    </source>
</evidence>
<reference evidence="4 5" key="2">
    <citation type="journal article" date="2017" name="Genome Biol.">
        <title>New reference genome sequences of hot pepper reveal the massive evolution of plant disease-resistance genes by retroduplication.</title>
        <authorList>
            <person name="Kim S."/>
            <person name="Park J."/>
            <person name="Yeom S.I."/>
            <person name="Kim Y.M."/>
            <person name="Seo E."/>
            <person name="Kim K.T."/>
            <person name="Kim M.S."/>
            <person name="Lee J.M."/>
            <person name="Cheong K."/>
            <person name="Shin H.S."/>
            <person name="Kim S.B."/>
            <person name="Han K."/>
            <person name="Lee J."/>
            <person name="Park M."/>
            <person name="Lee H.A."/>
            <person name="Lee H.Y."/>
            <person name="Lee Y."/>
            <person name="Oh S."/>
            <person name="Lee J.H."/>
            <person name="Choi E."/>
            <person name="Choi E."/>
            <person name="Lee S.E."/>
            <person name="Jeon J."/>
            <person name="Kim H."/>
            <person name="Choi G."/>
            <person name="Song H."/>
            <person name="Lee J."/>
            <person name="Lee S.C."/>
            <person name="Kwon J.K."/>
            <person name="Lee H.Y."/>
            <person name="Koo N."/>
            <person name="Hong Y."/>
            <person name="Kim R.W."/>
            <person name="Kang W.H."/>
            <person name="Huh J.H."/>
            <person name="Kang B.C."/>
            <person name="Yang T.J."/>
            <person name="Lee Y.H."/>
            <person name="Bennetzen J.L."/>
            <person name="Choi D."/>
        </authorList>
    </citation>
    <scope>NUCLEOTIDE SEQUENCE [LARGE SCALE GENOMIC DNA]</scope>
    <source>
        <strain evidence="5">cv. CM334</strain>
    </source>
</reference>
<name>A0A2G2ZMW8_CAPAN</name>
<accession>A0A2G2ZMW8</accession>
<dbReference type="GO" id="GO:0030246">
    <property type="term" value="F:carbohydrate binding"/>
    <property type="evidence" value="ECO:0007669"/>
    <property type="project" value="UniProtKB-KW"/>
</dbReference>
<dbReference type="PANTHER" id="PTHR32401">
    <property type="entry name" value="CONCANAVALIN A-LIKE LECTIN FAMILY PROTEIN"/>
    <property type="match status" value="1"/>
</dbReference>
<dbReference type="PANTHER" id="PTHR32401:SF47">
    <property type="entry name" value="LEGUME LECTIN DOMAIN-CONTAINING PROTEIN"/>
    <property type="match status" value="1"/>
</dbReference>
<dbReference type="Pfam" id="PF00139">
    <property type="entry name" value="Lectin_legB"/>
    <property type="match status" value="2"/>
</dbReference>
<comment type="similarity">
    <text evidence="1">Belongs to the leguminous lectin family.</text>
</comment>
<feature type="domain" description="Legume lectin" evidence="3">
    <location>
        <begin position="3"/>
        <end position="68"/>
    </location>
</feature>
<dbReference type="EMBL" id="AYRZ02000004">
    <property type="protein sequence ID" value="PHT83254.1"/>
    <property type="molecule type" value="Genomic_DNA"/>
</dbReference>
<evidence type="ECO:0000313" key="4">
    <source>
        <dbReference type="EMBL" id="PHT83254.1"/>
    </source>
</evidence>
<dbReference type="InterPro" id="IPR013320">
    <property type="entry name" value="ConA-like_dom_sf"/>
</dbReference>
<sequence>MSRFGPDTTDILYEGDAVASVVEIEFNKADYLCRVAHSIYREKVPLWDPDHSTKLADFSTHFSFTIDTYSAQSQIVSVEFDSFSNPEWDPPFEHVGINNNSITSSVTAPWNVSLHSGDRIDAWITYNATTNNLSVFWNYGTGPNLSIFYIINLREVLPPWVTIGFSAATGRNVERHTLESWEFNSSLYIKEFREKWS</sequence>
<dbReference type="STRING" id="4072.A0A2G2ZMW8"/>
<dbReference type="Gramene" id="PHT83254">
    <property type="protein sequence ID" value="PHT83254"/>
    <property type="gene ID" value="T459_11697"/>
</dbReference>
<protein>
    <recommendedName>
        <fullName evidence="3">Legume lectin domain-containing protein</fullName>
    </recommendedName>
</protein>
<evidence type="ECO:0000259" key="3">
    <source>
        <dbReference type="Pfam" id="PF00139"/>
    </source>
</evidence>
<dbReference type="InterPro" id="IPR019825">
    <property type="entry name" value="Lectin_legB_Mn/Ca_BS"/>
</dbReference>
<keyword evidence="5" id="KW-1185">Reference proteome</keyword>
<organism evidence="4 5">
    <name type="scientific">Capsicum annuum</name>
    <name type="common">Capsicum pepper</name>
    <dbReference type="NCBI Taxonomy" id="4072"/>
    <lineage>
        <taxon>Eukaryota</taxon>
        <taxon>Viridiplantae</taxon>
        <taxon>Streptophyta</taxon>
        <taxon>Embryophyta</taxon>
        <taxon>Tracheophyta</taxon>
        <taxon>Spermatophyta</taxon>
        <taxon>Magnoliopsida</taxon>
        <taxon>eudicotyledons</taxon>
        <taxon>Gunneridae</taxon>
        <taxon>Pentapetalae</taxon>
        <taxon>asterids</taxon>
        <taxon>lamiids</taxon>
        <taxon>Solanales</taxon>
        <taxon>Solanaceae</taxon>
        <taxon>Solanoideae</taxon>
        <taxon>Capsiceae</taxon>
        <taxon>Capsicum</taxon>
    </lineage>
</organism>
<dbReference type="SUPFAM" id="SSF49899">
    <property type="entry name" value="Concanavalin A-like lectins/glucanases"/>
    <property type="match status" value="1"/>
</dbReference>
<dbReference type="CDD" id="cd06899">
    <property type="entry name" value="lectin_legume_LecRK_Arcelin_ConA"/>
    <property type="match status" value="1"/>
</dbReference>
<dbReference type="Gene3D" id="2.60.120.200">
    <property type="match status" value="2"/>
</dbReference>
<dbReference type="AlphaFoldDB" id="A0A2G2ZMW8"/>
<evidence type="ECO:0000256" key="2">
    <source>
        <dbReference type="ARBA" id="ARBA00022734"/>
    </source>
</evidence>
<dbReference type="PROSITE" id="PS00307">
    <property type="entry name" value="LECTIN_LEGUME_BETA"/>
    <property type="match status" value="1"/>
</dbReference>
<dbReference type="InterPro" id="IPR050258">
    <property type="entry name" value="Leguminous_Lectin"/>
</dbReference>
<comment type="caution">
    <text evidence="4">The sequence shown here is derived from an EMBL/GenBank/DDBJ whole genome shotgun (WGS) entry which is preliminary data.</text>
</comment>
<evidence type="ECO:0000313" key="5">
    <source>
        <dbReference type="Proteomes" id="UP000222542"/>
    </source>
</evidence>
<dbReference type="OMA" id="SQYTHIG"/>
<reference evidence="4 5" key="1">
    <citation type="journal article" date="2014" name="Nat. Genet.">
        <title>Genome sequence of the hot pepper provides insights into the evolution of pungency in Capsicum species.</title>
        <authorList>
            <person name="Kim S."/>
            <person name="Park M."/>
            <person name="Yeom S.I."/>
            <person name="Kim Y.M."/>
            <person name="Lee J.M."/>
            <person name="Lee H.A."/>
            <person name="Seo E."/>
            <person name="Choi J."/>
            <person name="Cheong K."/>
            <person name="Kim K.T."/>
            <person name="Jung K."/>
            <person name="Lee G.W."/>
            <person name="Oh S.K."/>
            <person name="Bae C."/>
            <person name="Kim S.B."/>
            <person name="Lee H.Y."/>
            <person name="Kim S.Y."/>
            <person name="Kim M.S."/>
            <person name="Kang B.C."/>
            <person name="Jo Y.D."/>
            <person name="Yang H.B."/>
            <person name="Jeong H.J."/>
            <person name="Kang W.H."/>
            <person name="Kwon J.K."/>
            <person name="Shin C."/>
            <person name="Lim J.Y."/>
            <person name="Park J.H."/>
            <person name="Huh J.H."/>
            <person name="Kim J.S."/>
            <person name="Kim B.D."/>
            <person name="Cohen O."/>
            <person name="Paran I."/>
            <person name="Suh M.C."/>
            <person name="Lee S.B."/>
            <person name="Kim Y.K."/>
            <person name="Shin Y."/>
            <person name="Noh S.J."/>
            <person name="Park J."/>
            <person name="Seo Y.S."/>
            <person name="Kwon S.Y."/>
            <person name="Kim H.A."/>
            <person name="Park J.M."/>
            <person name="Kim H.J."/>
            <person name="Choi S.B."/>
            <person name="Bosland P.W."/>
            <person name="Reeves G."/>
            <person name="Jo S.H."/>
            <person name="Lee B.W."/>
            <person name="Cho H.T."/>
            <person name="Choi H.S."/>
            <person name="Lee M.S."/>
            <person name="Yu Y."/>
            <person name="Do Choi Y."/>
            <person name="Park B.S."/>
            <person name="van Deynze A."/>
            <person name="Ashrafi H."/>
            <person name="Hill T."/>
            <person name="Kim W.T."/>
            <person name="Pai H.S."/>
            <person name="Ahn H.K."/>
            <person name="Yeam I."/>
            <person name="Giovannoni J.J."/>
            <person name="Rose J.K."/>
            <person name="Sorensen I."/>
            <person name="Lee S.J."/>
            <person name="Kim R.W."/>
            <person name="Choi I.Y."/>
            <person name="Choi B.S."/>
            <person name="Lim J.S."/>
            <person name="Lee Y.H."/>
            <person name="Choi D."/>
        </authorList>
    </citation>
    <scope>NUCLEOTIDE SEQUENCE [LARGE SCALE GENOMIC DNA]</scope>
    <source>
        <strain evidence="5">cv. CM334</strain>
    </source>
</reference>